<organism evidence="22 23">
    <name type="scientific">Pipistrellus kuhlii</name>
    <name type="common">Kuhl's pipistrelle</name>
    <dbReference type="NCBI Taxonomy" id="59472"/>
    <lineage>
        <taxon>Eukaryota</taxon>
        <taxon>Metazoa</taxon>
        <taxon>Chordata</taxon>
        <taxon>Craniata</taxon>
        <taxon>Vertebrata</taxon>
        <taxon>Euteleostomi</taxon>
        <taxon>Mammalia</taxon>
        <taxon>Eutheria</taxon>
        <taxon>Laurasiatheria</taxon>
        <taxon>Chiroptera</taxon>
        <taxon>Yangochiroptera</taxon>
        <taxon>Vespertilionidae</taxon>
        <taxon>Pipistrellus</taxon>
    </lineage>
</organism>
<dbReference type="GO" id="GO:0005576">
    <property type="term" value="C:extracellular region"/>
    <property type="evidence" value="ECO:0007669"/>
    <property type="project" value="UniProtKB-SubCell"/>
</dbReference>
<dbReference type="PANTHER" id="PTHR15060">
    <property type="entry name" value="INTERLEUKIN-15 RECEPTOR SUBUNIT ALPHA"/>
    <property type="match status" value="1"/>
</dbReference>
<keyword evidence="3" id="KW-0964">Secreted</keyword>
<evidence type="ECO:0000256" key="17">
    <source>
        <dbReference type="PROSITE-ProRule" id="PRU00302"/>
    </source>
</evidence>
<dbReference type="GO" id="GO:0042010">
    <property type="term" value="F:interleukin-15 receptor activity"/>
    <property type="evidence" value="ECO:0007669"/>
    <property type="project" value="InterPro"/>
</dbReference>
<evidence type="ECO:0000256" key="8">
    <source>
        <dbReference type="ARBA" id="ARBA00022989"/>
    </source>
</evidence>
<feature type="transmembrane region" description="Helical" evidence="19">
    <location>
        <begin position="198"/>
        <end position="219"/>
    </location>
</feature>
<keyword evidence="23" id="KW-1185">Reference proteome</keyword>
<evidence type="ECO:0000256" key="10">
    <source>
        <dbReference type="ARBA" id="ARBA00023157"/>
    </source>
</evidence>
<keyword evidence="5 17" id="KW-0768">Sushi</keyword>
<comment type="subunit">
    <text evidence="15">The interleukin-15 receptor IL15R is a heterotrimer of IL15RA, IL2RB and IL2RG. IL15RA also self-associates. Interacts with SYK.</text>
</comment>
<feature type="signal peptide" evidence="20">
    <location>
        <begin position="1"/>
        <end position="30"/>
    </location>
</feature>
<keyword evidence="9 19" id="KW-0472">Membrane</keyword>
<comment type="caution">
    <text evidence="22">The sequence shown here is derived from an EMBL/GenBank/DDBJ whole genome shotgun (WGS) entry which is preliminary data.</text>
</comment>
<evidence type="ECO:0000256" key="5">
    <source>
        <dbReference type="ARBA" id="ARBA00022659"/>
    </source>
</evidence>
<dbReference type="PANTHER" id="PTHR15060:SF0">
    <property type="entry name" value="INTERLEUKIN-15 RECEPTOR SUBUNIT ALPHA"/>
    <property type="match status" value="1"/>
</dbReference>
<evidence type="ECO:0000256" key="19">
    <source>
        <dbReference type="SAM" id="Phobius"/>
    </source>
</evidence>
<dbReference type="Pfam" id="PF00084">
    <property type="entry name" value="Sushi"/>
    <property type="match status" value="1"/>
</dbReference>
<dbReference type="FunFam" id="2.20.28.230:FF:000001">
    <property type="entry name" value="Interleukin 15 receptor subunit alpha"/>
    <property type="match status" value="1"/>
</dbReference>
<accession>A0A7J8B0N4</accession>
<dbReference type="CDD" id="cd00033">
    <property type="entry name" value="CCP"/>
    <property type="match status" value="1"/>
</dbReference>
<dbReference type="SMART" id="SM00032">
    <property type="entry name" value="CCP"/>
    <property type="match status" value="1"/>
</dbReference>
<dbReference type="EMBL" id="JACAGB010000001">
    <property type="protein sequence ID" value="KAF6392234.1"/>
    <property type="molecule type" value="Genomic_DNA"/>
</dbReference>
<feature type="domain" description="Sushi" evidence="21">
    <location>
        <begin position="31"/>
        <end position="95"/>
    </location>
</feature>
<dbReference type="InterPro" id="IPR035976">
    <property type="entry name" value="Sushi/SCR/CCP_sf"/>
</dbReference>
<evidence type="ECO:0000256" key="2">
    <source>
        <dbReference type="ARBA" id="ARBA00004241"/>
    </source>
</evidence>
<evidence type="ECO:0000256" key="14">
    <source>
        <dbReference type="ARBA" id="ARBA00046292"/>
    </source>
</evidence>
<keyword evidence="10" id="KW-1015">Disulfide bond</keyword>
<gene>
    <name evidence="22" type="ORF">mPipKuh1_006614</name>
</gene>
<dbReference type="GO" id="GO:0031410">
    <property type="term" value="C:cytoplasmic vesicle"/>
    <property type="evidence" value="ECO:0007669"/>
    <property type="project" value="UniProtKB-ARBA"/>
</dbReference>
<evidence type="ECO:0000313" key="22">
    <source>
        <dbReference type="EMBL" id="KAF6392234.1"/>
    </source>
</evidence>
<evidence type="ECO:0000256" key="9">
    <source>
        <dbReference type="ARBA" id="ARBA00023136"/>
    </source>
</evidence>
<dbReference type="AlphaFoldDB" id="A0A7J8B0N4"/>
<feature type="compositionally biased region" description="Polar residues" evidence="18">
    <location>
        <begin position="99"/>
        <end position="108"/>
    </location>
</feature>
<dbReference type="PROSITE" id="PS50923">
    <property type="entry name" value="SUSHI"/>
    <property type="match status" value="1"/>
</dbReference>
<keyword evidence="11 22" id="KW-0675">Receptor</keyword>
<keyword evidence="13" id="KW-0539">Nucleus</keyword>
<evidence type="ECO:0000256" key="20">
    <source>
        <dbReference type="SAM" id="SignalP"/>
    </source>
</evidence>
<sequence>MARPPLRGRWAGDLPALLLLLLLRPPRTRGTTCATPTSIEHANIQVKSYNENSRERYICNSGFKRKAGTSSLTKCLHNKDTNITQWTIPSLKCIRDPSLTHQRPSSTVAPARVTPEPESPYPPGKEPAFMSKPDTIVATKPAVVPGSRLMPSKPPAGTTGVVRNEPSQAPPPTTAKALEHTPSTSLEKLGTHSSNSTVVTVATLSSVTVLCGALLLVCYCKRSRQTSQTPRDQMENMEDIPMTGRTNGREEDTESSHTI</sequence>
<evidence type="ECO:0000256" key="16">
    <source>
        <dbReference type="ARBA" id="ARBA00069591"/>
    </source>
</evidence>
<reference evidence="22 23" key="1">
    <citation type="journal article" date="2020" name="Nature">
        <title>Six reference-quality genomes reveal evolution of bat adaptations.</title>
        <authorList>
            <person name="Jebb D."/>
            <person name="Huang Z."/>
            <person name="Pippel M."/>
            <person name="Hughes G.M."/>
            <person name="Lavrichenko K."/>
            <person name="Devanna P."/>
            <person name="Winkler S."/>
            <person name="Jermiin L.S."/>
            <person name="Skirmuntt E.C."/>
            <person name="Katzourakis A."/>
            <person name="Burkitt-Gray L."/>
            <person name="Ray D.A."/>
            <person name="Sullivan K.A.M."/>
            <person name="Roscito J.G."/>
            <person name="Kirilenko B.M."/>
            <person name="Davalos L.M."/>
            <person name="Corthals A.P."/>
            <person name="Power M.L."/>
            <person name="Jones G."/>
            <person name="Ransome R.D."/>
            <person name="Dechmann D.K.N."/>
            <person name="Locatelli A.G."/>
            <person name="Puechmaille S.J."/>
            <person name="Fedrigo O."/>
            <person name="Jarvis E.D."/>
            <person name="Hiller M."/>
            <person name="Vernes S.C."/>
            <person name="Myers E.W."/>
            <person name="Teeling E.C."/>
        </authorList>
    </citation>
    <scope>NUCLEOTIDE SEQUENCE [LARGE SCALE GENOMIC DNA]</scope>
    <source>
        <strain evidence="22">MPipKuh1</strain>
        <tissue evidence="22">Flight muscle</tissue>
    </source>
</reference>
<feature type="chain" id="PRO_5029483391" description="Interleukin-15 receptor subunit alpha" evidence="20">
    <location>
        <begin position="31"/>
        <end position="259"/>
    </location>
</feature>
<evidence type="ECO:0000256" key="15">
    <source>
        <dbReference type="ARBA" id="ARBA00062744"/>
    </source>
</evidence>
<keyword evidence="12" id="KW-0325">Glycoprotein</keyword>
<evidence type="ECO:0000256" key="13">
    <source>
        <dbReference type="ARBA" id="ARBA00023242"/>
    </source>
</evidence>
<dbReference type="Proteomes" id="UP000558488">
    <property type="component" value="Unassembled WGS sequence"/>
</dbReference>
<evidence type="ECO:0000259" key="21">
    <source>
        <dbReference type="PROSITE" id="PS50923"/>
    </source>
</evidence>
<dbReference type="SUPFAM" id="SSF57535">
    <property type="entry name" value="Complement control module/SCR domain"/>
    <property type="match status" value="1"/>
</dbReference>
<dbReference type="GO" id="GO:0009986">
    <property type="term" value="C:cell surface"/>
    <property type="evidence" value="ECO:0007669"/>
    <property type="project" value="UniProtKB-SubCell"/>
</dbReference>
<feature type="region of interest" description="Disordered" evidence="18">
    <location>
        <begin position="143"/>
        <end position="178"/>
    </location>
</feature>
<feature type="region of interest" description="Disordered" evidence="18">
    <location>
        <begin position="224"/>
        <end position="259"/>
    </location>
</feature>
<feature type="region of interest" description="Disordered" evidence="18">
    <location>
        <begin position="97"/>
        <end position="131"/>
    </location>
</feature>
<evidence type="ECO:0000256" key="1">
    <source>
        <dbReference type="ARBA" id="ARBA00004239"/>
    </source>
</evidence>
<dbReference type="GO" id="GO:0005886">
    <property type="term" value="C:plasma membrane"/>
    <property type="evidence" value="ECO:0007669"/>
    <property type="project" value="UniProtKB-ARBA"/>
</dbReference>
<protein>
    <recommendedName>
        <fullName evidence="16">Interleukin-15 receptor subunit alpha</fullName>
    </recommendedName>
</protein>
<evidence type="ECO:0000256" key="12">
    <source>
        <dbReference type="ARBA" id="ARBA00023180"/>
    </source>
</evidence>
<proteinExistence type="predicted"/>
<dbReference type="InterPro" id="IPR000436">
    <property type="entry name" value="Sushi_SCR_CCP_dom"/>
</dbReference>
<keyword evidence="7 20" id="KW-0732">Signal</keyword>
<name>A0A7J8B0N4_PIPKU</name>
<comment type="caution">
    <text evidence="17">Lacks conserved residue(s) required for the propagation of feature annotation.</text>
</comment>
<dbReference type="GO" id="GO:0031965">
    <property type="term" value="C:nuclear membrane"/>
    <property type="evidence" value="ECO:0007669"/>
    <property type="project" value="UniProtKB-SubCell"/>
</dbReference>
<dbReference type="InterPro" id="IPR042372">
    <property type="entry name" value="IL15RA"/>
</dbReference>
<evidence type="ECO:0000256" key="7">
    <source>
        <dbReference type="ARBA" id="ARBA00022729"/>
    </source>
</evidence>
<comment type="subcellular location">
    <subcellularLocation>
        <location evidence="2">Cell surface</location>
    </subcellularLocation>
    <subcellularLocation>
        <location evidence="14">Nucleus membrane</location>
        <topology evidence="14">Single-pass type I membrane protein</topology>
    </subcellularLocation>
    <subcellularLocation>
        <location evidence="1">Secreted</location>
        <location evidence="1">Extracellular space</location>
    </subcellularLocation>
</comment>
<keyword evidence="6 19" id="KW-0812">Transmembrane</keyword>
<keyword evidence="8 19" id="KW-1133">Transmembrane helix</keyword>
<evidence type="ECO:0000256" key="3">
    <source>
        <dbReference type="ARBA" id="ARBA00022525"/>
    </source>
</evidence>
<evidence type="ECO:0000313" key="23">
    <source>
        <dbReference type="Proteomes" id="UP000558488"/>
    </source>
</evidence>
<evidence type="ECO:0000256" key="11">
    <source>
        <dbReference type="ARBA" id="ARBA00023170"/>
    </source>
</evidence>
<evidence type="ECO:0000256" key="6">
    <source>
        <dbReference type="ARBA" id="ARBA00022692"/>
    </source>
</evidence>
<evidence type="ECO:0000256" key="18">
    <source>
        <dbReference type="SAM" id="MobiDB-lite"/>
    </source>
</evidence>
<keyword evidence="4" id="KW-0597">Phosphoprotein</keyword>
<dbReference type="Gene3D" id="2.20.28.230">
    <property type="match status" value="1"/>
</dbReference>
<evidence type="ECO:0000256" key="4">
    <source>
        <dbReference type="ARBA" id="ARBA00022553"/>
    </source>
</evidence>